<dbReference type="InterPro" id="IPR039261">
    <property type="entry name" value="FNR_nucleotide-bd"/>
</dbReference>
<evidence type="ECO:0000256" key="1">
    <source>
        <dbReference type="ARBA" id="ARBA00001917"/>
    </source>
</evidence>
<dbReference type="Pfam" id="PF00258">
    <property type="entry name" value="Flavodoxin_1"/>
    <property type="match status" value="1"/>
</dbReference>
<keyword evidence="3" id="KW-0285">Flavoprotein</keyword>
<evidence type="ECO:0000256" key="2">
    <source>
        <dbReference type="ARBA" id="ARBA00001974"/>
    </source>
</evidence>
<dbReference type="InterPro" id="IPR017938">
    <property type="entry name" value="Riboflavin_synthase-like_b-brl"/>
</dbReference>
<evidence type="ECO:0000256" key="7">
    <source>
        <dbReference type="ARBA" id="ARBA00023797"/>
    </source>
</evidence>
<proteinExistence type="predicted"/>
<keyword evidence="6" id="KW-0560">Oxidoreductase</keyword>
<dbReference type="InterPro" id="IPR003097">
    <property type="entry name" value="CysJ-like_FAD-binding"/>
</dbReference>
<dbReference type="Gene3D" id="3.40.50.80">
    <property type="entry name" value="Nucleotide-binding domain of ferredoxin-NADP reductase (FNR) module"/>
    <property type="match status" value="1"/>
</dbReference>
<dbReference type="GeneID" id="62193617"/>
<dbReference type="InterPro" id="IPR023173">
    <property type="entry name" value="NADPH_Cyt_P450_Rdtase_alpha"/>
</dbReference>
<evidence type="ECO:0000313" key="10">
    <source>
        <dbReference type="EMBL" id="QPG72913.1"/>
    </source>
</evidence>
<evidence type="ECO:0000256" key="3">
    <source>
        <dbReference type="ARBA" id="ARBA00022630"/>
    </source>
</evidence>
<dbReference type="PANTHER" id="PTHR19384">
    <property type="entry name" value="NITRIC OXIDE SYNTHASE-RELATED"/>
    <property type="match status" value="1"/>
</dbReference>
<dbReference type="GO" id="GO:0003958">
    <property type="term" value="F:NADPH-hemoprotein reductase activity"/>
    <property type="evidence" value="ECO:0007669"/>
    <property type="project" value="UniProtKB-EC"/>
</dbReference>
<dbReference type="InterPro" id="IPR017927">
    <property type="entry name" value="FAD-bd_FR_type"/>
</dbReference>
<reference evidence="10" key="1">
    <citation type="submission" date="2020-10" db="EMBL/GenBank/DDBJ databases">
        <authorList>
            <person name="Roach M.J.R."/>
        </authorList>
    </citation>
    <scope>NUCLEOTIDE SEQUENCE</scope>
    <source>
        <strain evidence="10">CBS 1945</strain>
    </source>
</reference>
<dbReference type="PROSITE" id="PS51384">
    <property type="entry name" value="FAD_FR"/>
    <property type="match status" value="1"/>
</dbReference>
<gene>
    <name evidence="10" type="ORF">FOA43_000216</name>
</gene>
<dbReference type="EC" id="1.6.2.4" evidence="7"/>
<keyword evidence="11" id="KW-1185">Reference proteome</keyword>
<dbReference type="GO" id="GO:0005829">
    <property type="term" value="C:cytosol"/>
    <property type="evidence" value="ECO:0007669"/>
    <property type="project" value="TreeGrafter"/>
</dbReference>
<dbReference type="EMBL" id="CP064812">
    <property type="protein sequence ID" value="QPG72913.1"/>
    <property type="molecule type" value="Genomic_DNA"/>
</dbReference>
<accession>A0A875RWQ5</accession>
<name>A0A875RWQ5_EENNA</name>
<dbReference type="Gene3D" id="2.40.30.10">
    <property type="entry name" value="Translation factors"/>
    <property type="match status" value="1"/>
</dbReference>
<dbReference type="PANTHER" id="PTHR19384:SF17">
    <property type="entry name" value="NADPH--CYTOCHROME P450 REDUCTASE"/>
    <property type="match status" value="1"/>
</dbReference>
<dbReference type="PRINTS" id="PR00371">
    <property type="entry name" value="FPNCR"/>
</dbReference>
<dbReference type="OrthoDB" id="1856718at2759"/>
<comment type="cofactor">
    <cofactor evidence="2">
        <name>FAD</name>
        <dbReference type="ChEBI" id="CHEBI:57692"/>
    </cofactor>
</comment>
<protein>
    <recommendedName>
        <fullName evidence="7">NADPH--hemoprotein reductase</fullName>
        <ecNumber evidence="7">1.6.2.4</ecNumber>
    </recommendedName>
</protein>
<dbReference type="Pfam" id="PF00175">
    <property type="entry name" value="NAD_binding_1"/>
    <property type="match status" value="1"/>
</dbReference>
<evidence type="ECO:0000256" key="4">
    <source>
        <dbReference type="ARBA" id="ARBA00022827"/>
    </source>
</evidence>
<sequence>MARVLVYYSTQTDTSKLLGQDFGAVLNNTFGEGICKVTNIRDLEGLDVLGEFELVCFFISSYGDGEQCDEGMEFYQTLMSADDGYFDKSLTHFTLFGLGSSLYDLYQGAAKDFYGQLLEKKLDSLGQFGMGDDGLATLTDDYEGWKFDILPQISEYLRIPYQVSEKYKGRYRVLELVEENQLHTHFSTANKPPYHSDKPYVAHIHGLKRLSAVNKDSKTVIHATIDLDSSDSGLHYTTGDHIGIFPSNSDENVDDFLKIFGLYEKKDQHISIIPVDRMSTKCFVPSHTTYRQICKNFLEINACLSRKILRQISELFISSEQTKQQLLELSKDRKTFMDRVVSKHKTLASLLVKFDTDCSMIPFSFLLESLGPLKPRYYSISSSSVKQPQAADITVSTVQSEGDNFEGVFSKNLMNMLDDKDQTFSVPIFLEQTKFRLPFDTTTPIIMICAGVGVAPFRAFIQERTKSTPTKKRQTTNLYLYYGLRNISRDLLYRDEWESYSNDELVVKFAESRPSKGLRKLYVQDLLQKDAGLITDLVCEQKASIYVCGDAKKMNRGVSKTLLEIIKEKKGGIKQADKFLKYQKILGKYQEDVW</sequence>
<keyword evidence="4" id="KW-0274">FAD</keyword>
<dbReference type="PROSITE" id="PS50902">
    <property type="entry name" value="FLAVODOXIN_LIKE"/>
    <property type="match status" value="1"/>
</dbReference>
<feature type="domain" description="Flavodoxin-like" evidence="8">
    <location>
        <begin position="4"/>
        <end position="150"/>
    </location>
</feature>
<feature type="domain" description="FAD-binding FR-type" evidence="9">
    <location>
        <begin position="197"/>
        <end position="438"/>
    </location>
</feature>
<dbReference type="KEGG" id="bnn:FOA43_000216"/>
<comment type="cofactor">
    <cofactor evidence="1">
        <name>FMN</name>
        <dbReference type="ChEBI" id="CHEBI:58210"/>
    </cofactor>
</comment>
<dbReference type="Pfam" id="PF00667">
    <property type="entry name" value="FAD_binding_1"/>
    <property type="match status" value="1"/>
</dbReference>
<dbReference type="SUPFAM" id="SSF63380">
    <property type="entry name" value="Riboflavin synthase domain-like"/>
    <property type="match status" value="1"/>
</dbReference>
<evidence type="ECO:0000313" key="11">
    <source>
        <dbReference type="Proteomes" id="UP000662931"/>
    </source>
</evidence>
<dbReference type="Gene3D" id="1.20.990.10">
    <property type="entry name" value="NADPH-cytochrome p450 Reductase, Chain A, domain 3"/>
    <property type="match status" value="1"/>
</dbReference>
<dbReference type="InterPro" id="IPR008254">
    <property type="entry name" value="Flavodoxin/NO_synth"/>
</dbReference>
<dbReference type="Proteomes" id="UP000662931">
    <property type="component" value="Chromosome 1"/>
</dbReference>
<dbReference type="InterPro" id="IPR001709">
    <property type="entry name" value="Flavoprot_Pyr_Nucl_cyt_Rdtase"/>
</dbReference>
<dbReference type="RefSeq" id="XP_038776478.1">
    <property type="nucleotide sequence ID" value="XM_038920550.1"/>
</dbReference>
<evidence type="ECO:0000256" key="5">
    <source>
        <dbReference type="ARBA" id="ARBA00022857"/>
    </source>
</evidence>
<dbReference type="SUPFAM" id="SSF52218">
    <property type="entry name" value="Flavoproteins"/>
    <property type="match status" value="1"/>
</dbReference>
<dbReference type="Gene3D" id="3.40.50.360">
    <property type="match status" value="1"/>
</dbReference>
<dbReference type="InterPro" id="IPR001433">
    <property type="entry name" value="OxRdtase_FAD/NAD-bd"/>
</dbReference>
<dbReference type="GO" id="GO:0010181">
    <property type="term" value="F:FMN binding"/>
    <property type="evidence" value="ECO:0007669"/>
    <property type="project" value="InterPro"/>
</dbReference>
<dbReference type="SUPFAM" id="SSF52343">
    <property type="entry name" value="Ferredoxin reductase-like, C-terminal NADP-linked domain"/>
    <property type="match status" value="1"/>
</dbReference>
<evidence type="ECO:0000259" key="8">
    <source>
        <dbReference type="PROSITE" id="PS50902"/>
    </source>
</evidence>
<dbReference type="InterPro" id="IPR029039">
    <property type="entry name" value="Flavoprotein-like_sf"/>
</dbReference>
<keyword evidence="5" id="KW-0521">NADP</keyword>
<dbReference type="AlphaFoldDB" id="A0A875RWQ5"/>
<evidence type="ECO:0000259" key="9">
    <source>
        <dbReference type="PROSITE" id="PS51384"/>
    </source>
</evidence>
<organism evidence="10 11">
    <name type="scientific">Eeniella nana</name>
    <name type="common">Yeast</name>
    <name type="synonym">Brettanomyces nanus</name>
    <dbReference type="NCBI Taxonomy" id="13502"/>
    <lineage>
        <taxon>Eukaryota</taxon>
        <taxon>Fungi</taxon>
        <taxon>Dikarya</taxon>
        <taxon>Ascomycota</taxon>
        <taxon>Saccharomycotina</taxon>
        <taxon>Pichiomycetes</taxon>
        <taxon>Pichiales</taxon>
        <taxon>Pichiaceae</taxon>
        <taxon>Brettanomyces</taxon>
    </lineage>
</organism>
<dbReference type="GO" id="GO:0050660">
    <property type="term" value="F:flavin adenine dinucleotide binding"/>
    <property type="evidence" value="ECO:0007669"/>
    <property type="project" value="TreeGrafter"/>
</dbReference>
<evidence type="ECO:0000256" key="6">
    <source>
        <dbReference type="ARBA" id="ARBA00023002"/>
    </source>
</evidence>